<sequence length="67" mass="7576">MIHSTSLVTVPSLSHAARTVSQSCMELGTRQLTETRLNENSVDLTHQSYSYDISIRFKATLRTHQLL</sequence>
<evidence type="ECO:0000313" key="1">
    <source>
        <dbReference type="EMBL" id="KAK3776650.1"/>
    </source>
</evidence>
<name>A0AAE0ZWE3_9GAST</name>
<dbReference type="AlphaFoldDB" id="A0AAE0ZWE3"/>
<dbReference type="Proteomes" id="UP001283361">
    <property type="component" value="Unassembled WGS sequence"/>
</dbReference>
<gene>
    <name evidence="1" type="ORF">RRG08_014971</name>
</gene>
<organism evidence="1 2">
    <name type="scientific">Elysia crispata</name>
    <name type="common">lettuce slug</name>
    <dbReference type="NCBI Taxonomy" id="231223"/>
    <lineage>
        <taxon>Eukaryota</taxon>
        <taxon>Metazoa</taxon>
        <taxon>Spiralia</taxon>
        <taxon>Lophotrochozoa</taxon>
        <taxon>Mollusca</taxon>
        <taxon>Gastropoda</taxon>
        <taxon>Heterobranchia</taxon>
        <taxon>Euthyneura</taxon>
        <taxon>Panpulmonata</taxon>
        <taxon>Sacoglossa</taxon>
        <taxon>Placobranchoidea</taxon>
        <taxon>Plakobranchidae</taxon>
        <taxon>Elysia</taxon>
    </lineage>
</organism>
<reference evidence="1" key="1">
    <citation type="journal article" date="2023" name="G3 (Bethesda)">
        <title>A reference genome for the long-term kleptoplast-retaining sea slug Elysia crispata morphotype clarki.</title>
        <authorList>
            <person name="Eastman K.E."/>
            <person name="Pendleton A.L."/>
            <person name="Shaikh M.A."/>
            <person name="Suttiyut T."/>
            <person name="Ogas R."/>
            <person name="Tomko P."/>
            <person name="Gavelis G."/>
            <person name="Widhalm J.R."/>
            <person name="Wisecaver J.H."/>
        </authorList>
    </citation>
    <scope>NUCLEOTIDE SEQUENCE</scope>
    <source>
        <strain evidence="1">ECLA1</strain>
    </source>
</reference>
<proteinExistence type="predicted"/>
<accession>A0AAE0ZWE3</accession>
<comment type="caution">
    <text evidence="1">The sequence shown here is derived from an EMBL/GenBank/DDBJ whole genome shotgun (WGS) entry which is preliminary data.</text>
</comment>
<dbReference type="EMBL" id="JAWDGP010003191">
    <property type="protein sequence ID" value="KAK3776650.1"/>
    <property type="molecule type" value="Genomic_DNA"/>
</dbReference>
<evidence type="ECO:0000313" key="2">
    <source>
        <dbReference type="Proteomes" id="UP001283361"/>
    </source>
</evidence>
<protein>
    <submittedName>
        <fullName evidence="1">Uncharacterized protein</fullName>
    </submittedName>
</protein>
<keyword evidence="2" id="KW-1185">Reference proteome</keyword>